<dbReference type="InterPro" id="IPR008965">
    <property type="entry name" value="CBM2/CBM3_carb-bd_dom_sf"/>
</dbReference>
<dbReference type="PANTHER" id="PTHR43308">
    <property type="entry name" value="OUTER MEMBRANE PROTEIN ALPHA-RELATED"/>
    <property type="match status" value="1"/>
</dbReference>
<accession>A0ABV1G4E5</accession>
<dbReference type="RefSeq" id="WP_349134959.1">
    <property type="nucleotide sequence ID" value="NZ_JBBMFF010000140.1"/>
</dbReference>
<evidence type="ECO:0000256" key="2">
    <source>
        <dbReference type="SAM" id="SignalP"/>
    </source>
</evidence>
<dbReference type="InterPro" id="IPR051465">
    <property type="entry name" value="Cell_Envelope_Struct_Comp"/>
</dbReference>
<feature type="signal peptide" evidence="2">
    <location>
        <begin position="1"/>
        <end position="24"/>
    </location>
</feature>
<organism evidence="4 5">
    <name type="scientific">Faecousia intestinalis</name>
    <dbReference type="NCBI Taxonomy" id="3133167"/>
    <lineage>
        <taxon>Bacteria</taxon>
        <taxon>Bacillati</taxon>
        <taxon>Bacillota</taxon>
        <taxon>Clostridia</taxon>
        <taxon>Eubacteriales</taxon>
        <taxon>Oscillospiraceae</taxon>
        <taxon>Faecousia</taxon>
    </lineage>
</organism>
<dbReference type="Gene3D" id="2.60.40.680">
    <property type="match status" value="1"/>
</dbReference>
<keyword evidence="2" id="KW-0732">Signal</keyword>
<feature type="chain" id="PRO_5046003350" evidence="2">
    <location>
        <begin position="25"/>
        <end position="337"/>
    </location>
</feature>
<dbReference type="Proteomes" id="UP001491552">
    <property type="component" value="Unassembled WGS sequence"/>
</dbReference>
<protein>
    <submittedName>
        <fullName evidence="4">S-layer homology domain-containing protein</fullName>
    </submittedName>
</protein>
<name>A0ABV1G4E5_9FIRM</name>
<reference evidence="4 5" key="1">
    <citation type="submission" date="2024-03" db="EMBL/GenBank/DDBJ databases">
        <title>Human intestinal bacterial collection.</title>
        <authorList>
            <person name="Pauvert C."/>
            <person name="Hitch T.C.A."/>
            <person name="Clavel T."/>
        </authorList>
    </citation>
    <scope>NUCLEOTIDE SEQUENCE [LARGE SCALE GENOMIC DNA]</scope>
    <source>
        <strain evidence="4 5">CLA-AA-H192</strain>
    </source>
</reference>
<dbReference type="PANTHER" id="PTHR43308:SF5">
    <property type="entry name" value="S-LAYER PROTEIN _ PEPTIDOGLYCAN ENDO-BETA-N-ACETYLGLUCOSAMINIDASE"/>
    <property type="match status" value="1"/>
</dbReference>
<sequence>MRKKLTALLLACLLLVCLVLPVSAADAPALYGTANAADGTVTVTLSLRGGSAVRSGAFTLSYDSSLTLSKTEKGLPLAVANTKEKGKVVCNWVGGAAEADQAVLTLTFTNAATKSYTFKVSGAKVTDKNYETTKIADFPIRIYVACNGKNCPSKSYKDVDQTQWYHNAVDYVLGNDLMKGTGKTTFSPDATLTRGMVVTVLGRAAGVKTSDYTGTSFSDVKAGSWYAPYVQWASKQGLVKGYEDGTFKPEQNVTREEMVTMLFRCWQSEGNTWKTDVTALNAYKDSAKVSSWALPAMRWAAANGVVNGVGDSMLEPQGQATRAQFAKIIMVYLENLA</sequence>
<evidence type="ECO:0000259" key="3">
    <source>
        <dbReference type="PROSITE" id="PS51272"/>
    </source>
</evidence>
<dbReference type="PROSITE" id="PS51272">
    <property type="entry name" value="SLH"/>
    <property type="match status" value="3"/>
</dbReference>
<keyword evidence="1" id="KW-0677">Repeat</keyword>
<proteinExistence type="predicted"/>
<dbReference type="EMBL" id="JBBMFF010000140">
    <property type="protein sequence ID" value="MEQ2510255.1"/>
    <property type="molecule type" value="Genomic_DNA"/>
</dbReference>
<gene>
    <name evidence="4" type="ORF">WMO66_03160</name>
</gene>
<comment type="caution">
    <text evidence="4">The sequence shown here is derived from an EMBL/GenBank/DDBJ whole genome shotgun (WGS) entry which is preliminary data.</text>
</comment>
<keyword evidence="5" id="KW-1185">Reference proteome</keyword>
<feature type="domain" description="SLH" evidence="3">
    <location>
        <begin position="152"/>
        <end position="212"/>
    </location>
</feature>
<feature type="domain" description="SLH" evidence="3">
    <location>
        <begin position="213"/>
        <end position="276"/>
    </location>
</feature>
<dbReference type="InterPro" id="IPR001119">
    <property type="entry name" value="SLH_dom"/>
</dbReference>
<dbReference type="Pfam" id="PF00395">
    <property type="entry name" value="SLH"/>
    <property type="match status" value="3"/>
</dbReference>
<feature type="domain" description="SLH" evidence="3">
    <location>
        <begin position="280"/>
        <end position="337"/>
    </location>
</feature>
<evidence type="ECO:0000313" key="4">
    <source>
        <dbReference type="EMBL" id="MEQ2510255.1"/>
    </source>
</evidence>
<evidence type="ECO:0000313" key="5">
    <source>
        <dbReference type="Proteomes" id="UP001491552"/>
    </source>
</evidence>
<evidence type="ECO:0000256" key="1">
    <source>
        <dbReference type="ARBA" id="ARBA00022737"/>
    </source>
</evidence>
<dbReference type="SUPFAM" id="SSF49384">
    <property type="entry name" value="Carbohydrate-binding domain"/>
    <property type="match status" value="1"/>
</dbReference>